<feature type="transmembrane region" description="Helical" evidence="2">
    <location>
        <begin position="32"/>
        <end position="52"/>
    </location>
</feature>
<keyword evidence="1" id="KW-1208">Phospholipid metabolism</keyword>
<accession>A0A4V1G7M0</accession>
<keyword evidence="2" id="KW-1133">Transmembrane helix</keyword>
<keyword evidence="5" id="KW-1185">Reference proteome</keyword>
<evidence type="ECO:0000259" key="3">
    <source>
        <dbReference type="Pfam" id="PF04608"/>
    </source>
</evidence>
<dbReference type="InterPro" id="IPR036681">
    <property type="entry name" value="PgpA-like_sf"/>
</dbReference>
<dbReference type="GO" id="GO:0006655">
    <property type="term" value="P:phosphatidylglycerol biosynthetic process"/>
    <property type="evidence" value="ECO:0007669"/>
    <property type="project" value="UniProtKB-UniPathway"/>
</dbReference>
<dbReference type="RefSeq" id="WP_138095993.1">
    <property type="nucleotide sequence ID" value="NZ_CP040428.1"/>
</dbReference>
<name>A0A4V1G7M0_9ENTR</name>
<dbReference type="InterPro" id="IPR007686">
    <property type="entry name" value="YutG/PgpA"/>
</dbReference>
<dbReference type="SUPFAM" id="SSF101307">
    <property type="entry name" value="YutG-like"/>
    <property type="match status" value="1"/>
</dbReference>
<keyword evidence="1" id="KW-0443">Lipid metabolism</keyword>
<comment type="catalytic activity">
    <reaction evidence="1">
        <text>a 1,2-diacyl-sn-glycero-3-phospho-(1'-sn-glycero-3'-phosphate) + H2O = a 1,2-diacyl-sn-glycero-3-phospho-(1'-sn-glycerol) + phosphate</text>
        <dbReference type="Rhea" id="RHEA:33751"/>
        <dbReference type="ChEBI" id="CHEBI:15377"/>
        <dbReference type="ChEBI" id="CHEBI:43474"/>
        <dbReference type="ChEBI" id="CHEBI:60110"/>
        <dbReference type="ChEBI" id="CHEBI:64716"/>
        <dbReference type="EC" id="3.1.3.27"/>
    </reaction>
</comment>
<dbReference type="GO" id="GO:0009395">
    <property type="term" value="P:phospholipid catabolic process"/>
    <property type="evidence" value="ECO:0007669"/>
    <property type="project" value="UniProtKB-KW"/>
</dbReference>
<evidence type="ECO:0000313" key="5">
    <source>
        <dbReference type="Proteomes" id="UP000302163"/>
    </source>
</evidence>
<dbReference type="AlphaFoldDB" id="A0A4V1G7M0"/>
<feature type="transmembrane region" description="Helical" evidence="2">
    <location>
        <begin position="144"/>
        <end position="166"/>
    </location>
</feature>
<dbReference type="OrthoDB" id="9804091at2"/>
<proteinExistence type="predicted"/>
<dbReference type="Pfam" id="PF04608">
    <property type="entry name" value="PgpA"/>
    <property type="match status" value="1"/>
</dbReference>
<evidence type="ECO:0000256" key="2">
    <source>
        <dbReference type="SAM" id="Phobius"/>
    </source>
</evidence>
<comment type="cofactor">
    <cofactor evidence="1">
        <name>Mg(2+)</name>
        <dbReference type="ChEBI" id="CHEBI:18420"/>
    </cofactor>
</comment>
<dbReference type="CDD" id="cd06971">
    <property type="entry name" value="PgpA"/>
    <property type="match status" value="1"/>
</dbReference>
<sequence>MTTLRESNAAAKRRLNLRNPCHLLATGFGSGLSPVVPGTMGSLAAIPFWWLFHRLPPDLYALLLLLGICIGVWLCHRTARDMGVHDHGSIVWDEFIGMWITLMAIPVADWRWIAAGFVLFRILDMWKPWPIRWFDRNVHGGMGIMVDDIVAGVIAAAILWFAGYYWPLL</sequence>
<keyword evidence="1 2" id="KW-0472">Membrane</keyword>
<comment type="subcellular location">
    <subcellularLocation>
        <location evidence="1">Cell inner membrane</location>
        <topology evidence="1">Multi-pass membrane protein</topology>
    </subcellularLocation>
</comment>
<dbReference type="NCBIfam" id="NF008288">
    <property type="entry name" value="PRK11068.1"/>
    <property type="match status" value="1"/>
</dbReference>
<organism evidence="4 5">
    <name type="scientific">Jejubacter calystegiae</name>
    <dbReference type="NCBI Taxonomy" id="2579935"/>
    <lineage>
        <taxon>Bacteria</taxon>
        <taxon>Pseudomonadati</taxon>
        <taxon>Pseudomonadota</taxon>
        <taxon>Gammaproteobacteria</taxon>
        <taxon>Enterobacterales</taxon>
        <taxon>Enterobacteriaceae</taxon>
        <taxon>Jejubacter</taxon>
    </lineage>
</organism>
<keyword evidence="1" id="KW-0442">Lipid degradation</keyword>
<dbReference type="PANTHER" id="PTHR36305:SF1">
    <property type="entry name" value="PHOSPHATIDYLGLYCEROPHOSPHATASE A"/>
    <property type="match status" value="1"/>
</dbReference>
<comment type="pathway">
    <text evidence="1">Phospholipid metabolism; phosphatidylglycerol biosynthesis; phosphatidylglycerol from CDP-diacylglycerol: step 2/2.</text>
</comment>
<dbReference type="GO" id="GO:0008962">
    <property type="term" value="F:phosphatidylglycerophosphatase activity"/>
    <property type="evidence" value="ECO:0007669"/>
    <property type="project" value="UniProtKB-EC"/>
</dbReference>
<feature type="transmembrane region" description="Helical" evidence="2">
    <location>
        <begin position="99"/>
        <end position="123"/>
    </location>
</feature>
<keyword evidence="1" id="KW-0378">Hydrolase</keyword>
<dbReference type="EMBL" id="CP040428">
    <property type="protein sequence ID" value="QCT20117.1"/>
    <property type="molecule type" value="Genomic_DNA"/>
</dbReference>
<dbReference type="PANTHER" id="PTHR36305">
    <property type="entry name" value="PHOSPHATIDYLGLYCEROPHOSPHATASE A"/>
    <property type="match status" value="1"/>
</dbReference>
<dbReference type="InterPro" id="IPR026037">
    <property type="entry name" value="PgpA"/>
</dbReference>
<dbReference type="GO" id="GO:0005886">
    <property type="term" value="C:plasma membrane"/>
    <property type="evidence" value="ECO:0007669"/>
    <property type="project" value="UniProtKB-SubCell"/>
</dbReference>
<dbReference type="Proteomes" id="UP000302163">
    <property type="component" value="Chromosome"/>
</dbReference>
<keyword evidence="1" id="KW-1003">Cell membrane</keyword>
<dbReference type="GO" id="GO:0046872">
    <property type="term" value="F:metal ion binding"/>
    <property type="evidence" value="ECO:0007669"/>
    <property type="project" value="UniProtKB-KW"/>
</dbReference>
<protein>
    <recommendedName>
        <fullName evidence="1">Phosphatidylglycerophosphatase A</fullName>
        <ecNumber evidence="1">3.1.3.27</ecNumber>
    </recommendedName>
    <alternativeName>
        <fullName evidence="1">Phosphatidylglycerolphosphate phosphatase A</fullName>
    </alternativeName>
</protein>
<evidence type="ECO:0000313" key="4">
    <source>
        <dbReference type="EMBL" id="QCT20117.1"/>
    </source>
</evidence>
<comment type="function">
    <text evidence="1">Lipid phosphatase which dephosphorylates phosphatidylglycerophosphate (PGP) to phosphatidylglycerol (PG).</text>
</comment>
<dbReference type="EC" id="3.1.3.27" evidence="1"/>
<dbReference type="KEGG" id="izh:FEM41_10890"/>
<feature type="domain" description="YutG/PgpA" evidence="3">
    <location>
        <begin position="24"/>
        <end position="161"/>
    </location>
</feature>
<gene>
    <name evidence="4" type="primary">pgpA</name>
    <name evidence="4" type="ORF">FEM41_10890</name>
</gene>
<keyword evidence="1" id="KW-0595">Phospholipid degradation</keyword>
<keyword evidence="1" id="KW-0479">Metal-binding</keyword>
<keyword evidence="1" id="KW-0460">Magnesium</keyword>
<reference evidence="4 5" key="1">
    <citation type="submission" date="2019-05" db="EMBL/GenBank/DDBJ databases">
        <title>Complete genome sequence of Izhakiella calystegiae KSNA2, an endophyte isolated from beach morning glory (Calystegia soldanella).</title>
        <authorList>
            <person name="Jiang L."/>
            <person name="Jeong J.C."/>
            <person name="Kim C.Y."/>
            <person name="Kim D.H."/>
            <person name="Kim S.W."/>
            <person name="Lee j."/>
        </authorList>
    </citation>
    <scope>NUCLEOTIDE SEQUENCE [LARGE SCALE GENOMIC DNA]</scope>
    <source>
        <strain evidence="4 5">KSNA2</strain>
    </source>
</reference>
<evidence type="ECO:0000256" key="1">
    <source>
        <dbReference type="PIRNR" id="PIRNR006162"/>
    </source>
</evidence>
<dbReference type="UniPathway" id="UPA00084">
    <property type="reaction ID" value="UER00504"/>
</dbReference>
<keyword evidence="1 2" id="KW-0812">Transmembrane</keyword>
<feature type="transmembrane region" description="Helical" evidence="2">
    <location>
        <begin position="59"/>
        <end position="79"/>
    </location>
</feature>
<keyword evidence="1" id="KW-0997">Cell inner membrane</keyword>
<dbReference type="PIRSF" id="PIRSF006162">
    <property type="entry name" value="PgpA"/>
    <property type="match status" value="1"/>
</dbReference>